<proteinExistence type="predicted"/>
<organism evidence="1 2">
    <name type="scientific">Caldicellulosiruptor naganoensis</name>
    <dbReference type="NCBI Taxonomy" id="29324"/>
    <lineage>
        <taxon>Bacteria</taxon>
        <taxon>Bacillati</taxon>
        <taxon>Bacillota</taxon>
        <taxon>Bacillota incertae sedis</taxon>
        <taxon>Caldicellulosiruptorales</taxon>
        <taxon>Caldicellulosiruptoraceae</taxon>
        <taxon>Caldicellulosiruptor</taxon>
    </lineage>
</organism>
<reference evidence="1" key="1">
    <citation type="submission" date="2022-12" db="EMBL/GenBank/DDBJ databases">
        <authorList>
            <person name="Bing R.G."/>
            <person name="Willard D.J."/>
            <person name="Manesh M.J.H."/>
            <person name="Laemthong T."/>
            <person name="Crosby J.R."/>
            <person name="Kelly R.M."/>
        </authorList>
    </citation>
    <scope>NUCLEOTIDE SEQUENCE</scope>
    <source>
        <strain evidence="1">DSM 8991</strain>
    </source>
</reference>
<evidence type="ECO:0008006" key="3">
    <source>
        <dbReference type="Google" id="ProtNLM"/>
    </source>
</evidence>
<sequence>MENLIGGHARETIAYTKWFEDRNFAGVVHVFPLTCMPEIVAKSVLVNLKNELRIPLLHIVVDEVESDVGLKTRLEAFLDLIESRSDKSGQFRVLSWN</sequence>
<accession>A0ABY7BCG3</accession>
<name>A0ABY7BCG3_9FIRM</name>
<protein>
    <recommendedName>
        <fullName evidence="3">CoA protein activase</fullName>
    </recommendedName>
</protein>
<dbReference type="Proteomes" id="UP001164745">
    <property type="component" value="Chromosome"/>
</dbReference>
<dbReference type="Gene3D" id="3.40.50.11900">
    <property type="match status" value="1"/>
</dbReference>
<keyword evidence="2" id="KW-1185">Reference proteome</keyword>
<dbReference type="RefSeq" id="WP_235374575.1">
    <property type="nucleotide sequence ID" value="NZ_CP113864.1"/>
</dbReference>
<evidence type="ECO:0000313" key="2">
    <source>
        <dbReference type="Proteomes" id="UP001164745"/>
    </source>
</evidence>
<gene>
    <name evidence="1" type="ORF">OTJ99_001254</name>
</gene>
<evidence type="ECO:0000313" key="1">
    <source>
        <dbReference type="EMBL" id="WAM30507.1"/>
    </source>
</evidence>
<dbReference type="EMBL" id="CP113864">
    <property type="protein sequence ID" value="WAM30507.1"/>
    <property type="molecule type" value="Genomic_DNA"/>
</dbReference>